<comment type="caution">
    <text evidence="2">The sequence shown here is derived from an EMBL/GenBank/DDBJ whole genome shotgun (WGS) entry which is preliminary data.</text>
</comment>
<dbReference type="OrthoDB" id="7448845at2"/>
<evidence type="ECO:0000313" key="3">
    <source>
        <dbReference type="Proteomes" id="UP000197097"/>
    </source>
</evidence>
<accession>A0A246K5K2</accession>
<keyword evidence="3" id="KW-1185">Reference proteome</keyword>
<protein>
    <submittedName>
        <fullName evidence="2">Uncharacterized protein</fullName>
    </submittedName>
</protein>
<feature type="signal peptide" evidence="1">
    <location>
        <begin position="1"/>
        <end position="17"/>
    </location>
</feature>
<dbReference type="Proteomes" id="UP000197097">
    <property type="component" value="Unassembled WGS sequence"/>
</dbReference>
<keyword evidence="1" id="KW-0732">Signal</keyword>
<dbReference type="AlphaFoldDB" id="A0A246K5K2"/>
<dbReference type="EMBL" id="NISJ01000001">
    <property type="protein sequence ID" value="OWR01145.1"/>
    <property type="molecule type" value="Genomic_DNA"/>
</dbReference>
<reference evidence="2 3" key="1">
    <citation type="journal article" date="2002" name="Int. J. Syst. Evol. Microbiol.">
        <title>Sphingopyxis witflariensis sp. nov., isolated from activated sludge.</title>
        <authorList>
            <person name="Kampfer P."/>
            <person name="Witzenberger R."/>
            <person name="Denner E.B."/>
            <person name="Busse H.J."/>
            <person name="Neef A."/>
        </authorList>
    </citation>
    <scope>NUCLEOTIDE SEQUENCE [LARGE SCALE GENOMIC DNA]</scope>
    <source>
        <strain evidence="2 3">DSM 14551</strain>
    </source>
</reference>
<proteinExistence type="predicted"/>
<name>A0A246K5K2_9SPHN</name>
<dbReference type="RefSeq" id="WP_088470956.1">
    <property type="nucleotide sequence ID" value="NZ_NISJ01000001.1"/>
</dbReference>
<evidence type="ECO:0000313" key="2">
    <source>
        <dbReference type="EMBL" id="OWR01145.1"/>
    </source>
</evidence>
<feature type="chain" id="PRO_5013349361" evidence="1">
    <location>
        <begin position="18"/>
        <end position="212"/>
    </location>
</feature>
<sequence length="212" mass="22418">MKTPHLTLLVASFAAFALGQPAAALPKTADSVGALDPTTHAPGPVAPEVDASCDGDVEYCPSPDQLRVDASFSPLPIDSYLAGARGALAPTEEENCDPSSGCEWRDGNGVRHFAWGDSDEDLRIVVKTVEAKEFAGRPIEALGIGTARKQADVVANVRRFLPDVEIACDPARVSGNVGPVECGATLNPGWIQIGFDLDGNLLRVRFDGYQFI</sequence>
<gene>
    <name evidence="2" type="ORF">CDQ91_01590</name>
</gene>
<evidence type="ECO:0000256" key="1">
    <source>
        <dbReference type="SAM" id="SignalP"/>
    </source>
</evidence>
<organism evidence="2 3">
    <name type="scientific">Sphingopyxis witflariensis</name>
    <dbReference type="NCBI Taxonomy" id="173675"/>
    <lineage>
        <taxon>Bacteria</taxon>
        <taxon>Pseudomonadati</taxon>
        <taxon>Pseudomonadota</taxon>
        <taxon>Alphaproteobacteria</taxon>
        <taxon>Sphingomonadales</taxon>
        <taxon>Sphingomonadaceae</taxon>
        <taxon>Sphingopyxis</taxon>
    </lineage>
</organism>